<evidence type="ECO:0000313" key="3">
    <source>
        <dbReference type="EnsemblPlants" id="TraesCS7D02G033600.1.cds1"/>
    </source>
</evidence>
<dbReference type="RefSeq" id="XP_044442731.1">
    <property type="nucleotide sequence ID" value="XM_044586796.1"/>
</dbReference>
<evidence type="ECO:0000259" key="2">
    <source>
        <dbReference type="Pfam" id="PF03478"/>
    </source>
</evidence>
<dbReference type="Gramene" id="TraesCS7D02G033600.1">
    <property type="protein sequence ID" value="TraesCS7D02G033600.1.cds1"/>
    <property type="gene ID" value="TraesCS7D02G033600"/>
</dbReference>
<keyword evidence="1" id="KW-0732">Signal</keyword>
<evidence type="ECO:0000256" key="1">
    <source>
        <dbReference type="SAM" id="SignalP"/>
    </source>
</evidence>
<organism evidence="3">
    <name type="scientific">Triticum aestivum</name>
    <name type="common">Wheat</name>
    <dbReference type="NCBI Taxonomy" id="4565"/>
    <lineage>
        <taxon>Eukaryota</taxon>
        <taxon>Viridiplantae</taxon>
        <taxon>Streptophyta</taxon>
        <taxon>Embryophyta</taxon>
        <taxon>Tracheophyta</taxon>
        <taxon>Spermatophyta</taxon>
        <taxon>Magnoliopsida</taxon>
        <taxon>Liliopsida</taxon>
        <taxon>Poales</taxon>
        <taxon>Poaceae</taxon>
        <taxon>BOP clade</taxon>
        <taxon>Pooideae</taxon>
        <taxon>Triticodae</taxon>
        <taxon>Triticeae</taxon>
        <taxon>Triticinae</taxon>
        <taxon>Triticum</taxon>
    </lineage>
</organism>
<dbReference type="Gramene" id="TraesROB_scaffold_005342_01G000100.1">
    <property type="protein sequence ID" value="TraesROB_scaffold_005342_01G000100.1"/>
    <property type="gene ID" value="TraesROB_scaffold_005342_01G000100"/>
</dbReference>
<dbReference type="EnsemblPlants" id="TraesCS7D02G033600.1">
    <property type="protein sequence ID" value="TraesCS7D02G033600.1.cds1"/>
    <property type="gene ID" value="TraesCS7D02G033600"/>
</dbReference>
<dbReference type="GeneID" id="123168934"/>
<dbReference type="Gramene" id="TraesJUL7D03G04324260.2">
    <property type="protein sequence ID" value="TraesJUL7D03G04324260.2.CDS1"/>
    <property type="gene ID" value="TraesJUL7D03G04324260"/>
</dbReference>
<protein>
    <recommendedName>
        <fullName evidence="2">KIB1-4 beta-propeller domain-containing protein</fullName>
    </recommendedName>
</protein>
<dbReference type="Gramene" id="TraesCS7D03G0075900.1">
    <property type="protein sequence ID" value="TraesCS7D03G0075900.1.CDS1"/>
    <property type="gene ID" value="TraesCS7D03G0075900"/>
</dbReference>
<keyword evidence="4" id="KW-1185">Reference proteome</keyword>
<dbReference type="Gramene" id="TraesLDM7D03G04286540.1">
    <property type="protein sequence ID" value="TraesLDM7D03G04286540.1.CDS1"/>
    <property type="gene ID" value="TraesLDM7D03G04286540"/>
</dbReference>
<gene>
    <name evidence="3" type="primary">LOC123168934</name>
</gene>
<evidence type="ECO:0000313" key="4">
    <source>
        <dbReference type="Proteomes" id="UP000019116"/>
    </source>
</evidence>
<proteinExistence type="predicted"/>
<reference evidence="3" key="2">
    <citation type="submission" date="2018-10" db="UniProtKB">
        <authorList>
            <consortium name="EnsemblPlants"/>
        </authorList>
    </citation>
    <scope>IDENTIFICATION</scope>
</reference>
<feature type="chain" id="PRO_5043180841" description="KIB1-4 beta-propeller domain-containing protein" evidence="1">
    <location>
        <begin position="28"/>
        <end position="368"/>
    </location>
</feature>
<reference evidence="3" key="1">
    <citation type="submission" date="2018-08" db="EMBL/GenBank/DDBJ databases">
        <authorList>
            <person name="Rossello M."/>
        </authorList>
    </citation>
    <scope>NUCLEOTIDE SEQUENCE [LARGE SCALE GENOMIC DNA]</scope>
    <source>
        <strain evidence="3">cv. Chinese Spring</strain>
    </source>
</reference>
<dbReference type="Gramene" id="TraesSTA7D03G04274490.1">
    <property type="protein sequence ID" value="TraesSTA7D03G04274490.1.CDS1"/>
    <property type="gene ID" value="TraesSTA7D03G04274490"/>
</dbReference>
<dbReference type="Gramene" id="TraesWEE_scaffold_042126_01G000600.1">
    <property type="protein sequence ID" value="TraesWEE_scaffold_042126_01G000600.1"/>
    <property type="gene ID" value="TraesWEE_scaffold_042126_01G000600"/>
</dbReference>
<dbReference type="OrthoDB" id="616378at2759"/>
<dbReference type="Gramene" id="TraesLAC7D03G04227630.1">
    <property type="protein sequence ID" value="TraesLAC7D03G04227630.1.CDS1"/>
    <property type="gene ID" value="TraesLAC7D03G04227630"/>
</dbReference>
<dbReference type="Gramene" id="TraesARI7D03G04355670.1">
    <property type="protein sequence ID" value="TraesARI7D03G04355670.1.CDS1"/>
    <property type="gene ID" value="TraesARI7D03G04355670"/>
</dbReference>
<feature type="domain" description="KIB1-4 beta-propeller" evidence="2">
    <location>
        <begin position="106"/>
        <end position="320"/>
    </location>
</feature>
<dbReference type="Pfam" id="PF03478">
    <property type="entry name" value="Beta-prop_KIB1-4"/>
    <property type="match status" value="1"/>
</dbReference>
<dbReference type="InterPro" id="IPR005174">
    <property type="entry name" value="KIB1-4_b-propeller"/>
</dbReference>
<dbReference type="PANTHER" id="PTHR33800">
    <property type="entry name" value="OS06G0113600 PROTEIN"/>
    <property type="match status" value="1"/>
</dbReference>
<name>A0A3B6T7Z3_WHEAT</name>
<sequence>MACFTPLFVGWDPSLIFLLSLPPAPLGVFPSSPIPPNRHCCHLSSSKLISLFASRPCPLSNSLVPKHSCYVTDLANKDTYMCYQVPQFACFVDRKSPPGLLDNFSLGSVSYGHLILANQQQSCLLVDVFTGVSVSAPQLPVGGYILLYYAALTAPLSSRNSHLLVNAGCHNFFWSVGSNSWLRRSPSNGTIKQVVVFKGQVFGMDHDRRLYIVHLEPQICIQKIAVDLDRSMTSKWHLSHPWPVACSDMLLMVGCRESFASTGDTFEAFRLDLSSEPAKWVKVEKLDNWAIFISVDQRSQPLCCMNPERWGGRSNCVYCYSLSKEWFTFELGKPLEGDASNPSVFFSIHCDTMMQPMWVVPSMLYSCS</sequence>
<dbReference type="Gramene" id="TraesNOR7D03G04329250.1">
    <property type="protein sequence ID" value="TraesNOR7D03G04329250.1.CDS1"/>
    <property type="gene ID" value="TraesNOR7D03G04329250"/>
</dbReference>
<dbReference type="Gramene" id="TraesRN7D0100073800.1">
    <property type="protein sequence ID" value="TraesRN7D0100073800.1"/>
    <property type="gene ID" value="TraesRN7D0100073800"/>
</dbReference>
<dbReference type="PANTHER" id="PTHR33800:SF8">
    <property type="entry name" value="F-BOX DOMAIN-CONTAINING PROTEIN"/>
    <property type="match status" value="1"/>
</dbReference>
<accession>A0A3B6T7Z3</accession>
<dbReference type="Gramene" id="TraesSYM7D03G04334200.1">
    <property type="protein sequence ID" value="TraesSYM7D03G04334200.1.CDS1"/>
    <property type="gene ID" value="TraesSYM7D03G04334200"/>
</dbReference>
<dbReference type="Proteomes" id="UP000019116">
    <property type="component" value="Chromosome 7D"/>
</dbReference>
<dbReference type="AlphaFoldDB" id="A0A3B6T7Z3"/>
<dbReference type="Gramene" id="TraesCAD_scaffold_093426_01G000100.1">
    <property type="protein sequence ID" value="TraesCAD_scaffold_093426_01G000100.1"/>
    <property type="gene ID" value="TraesCAD_scaffold_093426_01G000100"/>
</dbReference>
<feature type="signal peptide" evidence="1">
    <location>
        <begin position="1"/>
        <end position="27"/>
    </location>
</feature>
<dbReference type="Gramene" id="TraesCLE_scaffold_055684_01G000600.1">
    <property type="protein sequence ID" value="TraesCLE_scaffold_055684_01G000600.1"/>
    <property type="gene ID" value="TraesCLE_scaffold_055684_01G000600"/>
</dbReference>